<dbReference type="Proteomes" id="UP001152300">
    <property type="component" value="Unassembled WGS sequence"/>
</dbReference>
<reference evidence="2" key="1">
    <citation type="submission" date="2022-11" db="EMBL/GenBank/DDBJ databases">
        <title>Genome Resource of Sclerotinia nivalis Strain SnTB1, a Plant Pathogen Isolated from American Ginseng.</title>
        <authorList>
            <person name="Fan S."/>
        </authorList>
    </citation>
    <scope>NUCLEOTIDE SEQUENCE</scope>
    <source>
        <strain evidence="2">SnTB1</strain>
    </source>
</reference>
<keyword evidence="3" id="KW-1185">Reference proteome</keyword>
<dbReference type="EMBL" id="JAPEIS010000003">
    <property type="protein sequence ID" value="KAJ8067997.1"/>
    <property type="molecule type" value="Genomic_DNA"/>
</dbReference>
<evidence type="ECO:0000313" key="3">
    <source>
        <dbReference type="Proteomes" id="UP001152300"/>
    </source>
</evidence>
<evidence type="ECO:0000256" key="1">
    <source>
        <dbReference type="SAM" id="MobiDB-lite"/>
    </source>
</evidence>
<organism evidence="2 3">
    <name type="scientific">Sclerotinia nivalis</name>
    <dbReference type="NCBI Taxonomy" id="352851"/>
    <lineage>
        <taxon>Eukaryota</taxon>
        <taxon>Fungi</taxon>
        <taxon>Dikarya</taxon>
        <taxon>Ascomycota</taxon>
        <taxon>Pezizomycotina</taxon>
        <taxon>Leotiomycetes</taxon>
        <taxon>Helotiales</taxon>
        <taxon>Sclerotiniaceae</taxon>
        <taxon>Sclerotinia</taxon>
    </lineage>
</organism>
<gene>
    <name evidence="2" type="ORF">OCU04_003575</name>
</gene>
<comment type="caution">
    <text evidence="2">The sequence shown here is derived from an EMBL/GenBank/DDBJ whole genome shotgun (WGS) entry which is preliminary data.</text>
</comment>
<dbReference type="AlphaFoldDB" id="A0A9X0DND4"/>
<evidence type="ECO:0000313" key="2">
    <source>
        <dbReference type="EMBL" id="KAJ8067997.1"/>
    </source>
</evidence>
<feature type="region of interest" description="Disordered" evidence="1">
    <location>
        <begin position="39"/>
        <end position="102"/>
    </location>
</feature>
<accession>A0A9X0DND4</accession>
<proteinExistence type="predicted"/>
<protein>
    <submittedName>
        <fullName evidence="2">Uncharacterized protein</fullName>
    </submittedName>
</protein>
<feature type="compositionally biased region" description="Polar residues" evidence="1">
    <location>
        <begin position="88"/>
        <end position="100"/>
    </location>
</feature>
<name>A0A9X0DND4_9HELO</name>
<sequence length="150" mass="17411">MRVTHVQLKLRILNSQFSILNPQSSILHSPFSKFVYEVSQPKPNQYTKKKSNPIPEDRPRRRCNRKRLPTSSPIPRVDNPQRRHRTRINPNTQYPTNTFPFSLPHPPSISGNRVSEESLLSFVLYPLNPRDATFPTRVVVSFKSISISHQ</sequence>